<dbReference type="InterPro" id="IPR029787">
    <property type="entry name" value="Nucleotide_cyclase"/>
</dbReference>
<accession>A0ABU4UUT5</accession>
<dbReference type="PROSITE" id="PS51118">
    <property type="entry name" value="HTH_HXLR"/>
    <property type="match status" value="1"/>
</dbReference>
<dbReference type="GO" id="GO:0052621">
    <property type="term" value="F:diguanylate cyclase activity"/>
    <property type="evidence" value="ECO:0007669"/>
    <property type="project" value="UniProtKB-EC"/>
</dbReference>
<dbReference type="RefSeq" id="WP_319975529.1">
    <property type="nucleotide sequence ID" value="NZ_JAXAVU010000007.1"/>
</dbReference>
<dbReference type="Gene3D" id="1.10.10.10">
    <property type="entry name" value="Winged helix-like DNA-binding domain superfamily/Winged helix DNA-binding domain"/>
    <property type="match status" value="1"/>
</dbReference>
<dbReference type="PROSITE" id="PS50887">
    <property type="entry name" value="GGDEF"/>
    <property type="match status" value="1"/>
</dbReference>
<dbReference type="InterPro" id="IPR036390">
    <property type="entry name" value="WH_DNA-bd_sf"/>
</dbReference>
<dbReference type="SUPFAM" id="SSF46785">
    <property type="entry name" value="Winged helix' DNA-binding domain"/>
    <property type="match status" value="1"/>
</dbReference>
<keyword evidence="4" id="KW-0548">Nucleotidyltransferase</keyword>
<protein>
    <submittedName>
        <fullName evidence="4">Diguanylate cyclase</fullName>
        <ecNumber evidence="4">2.7.7.65</ecNumber>
    </submittedName>
</protein>
<dbReference type="InterPro" id="IPR043128">
    <property type="entry name" value="Rev_trsase/Diguanyl_cyclase"/>
</dbReference>
<keyword evidence="4" id="KW-0808">Transferase</keyword>
<dbReference type="SUPFAM" id="SSF55073">
    <property type="entry name" value="Nucleotide cyclase"/>
    <property type="match status" value="1"/>
</dbReference>
<gene>
    <name evidence="4" type="ORF">SK854_14140</name>
</gene>
<feature type="domain" description="HTH hxlR-type" evidence="3">
    <location>
        <begin position="246"/>
        <end position="361"/>
    </location>
</feature>
<dbReference type="CDD" id="cd01949">
    <property type="entry name" value="GGDEF"/>
    <property type="match status" value="1"/>
</dbReference>
<name>A0ABU4UUT5_9PSEU</name>
<dbReference type="Pfam" id="PF00990">
    <property type="entry name" value="GGDEF"/>
    <property type="match status" value="1"/>
</dbReference>
<evidence type="ECO:0000259" key="2">
    <source>
        <dbReference type="PROSITE" id="PS50887"/>
    </source>
</evidence>
<comment type="caution">
    <text evidence="4">The sequence shown here is derived from an EMBL/GenBank/DDBJ whole genome shotgun (WGS) entry which is preliminary data.</text>
</comment>
<dbReference type="EMBL" id="JAXAVU010000007">
    <property type="protein sequence ID" value="MDX8143264.1"/>
    <property type="molecule type" value="Genomic_DNA"/>
</dbReference>
<dbReference type="NCBIfam" id="TIGR00254">
    <property type="entry name" value="GGDEF"/>
    <property type="match status" value="1"/>
</dbReference>
<keyword evidence="5" id="KW-1185">Reference proteome</keyword>
<evidence type="ECO:0000313" key="4">
    <source>
        <dbReference type="EMBL" id="MDX8143264.1"/>
    </source>
</evidence>
<feature type="region of interest" description="Disordered" evidence="1">
    <location>
        <begin position="1"/>
        <end position="30"/>
    </location>
</feature>
<evidence type="ECO:0000256" key="1">
    <source>
        <dbReference type="SAM" id="MobiDB-lite"/>
    </source>
</evidence>
<sequence length="380" mass="40788">MTAPTTATATSSRPCETPPRQCASCGQPQGSWDRDRLTGLLNRWGWDVHAPHALDEAIRRGRPVTLLIIDLDHFKPVNDEFGHPAGDAVLRATAHVLRDAVRDSDLVGRFGGDEFVVLVPGADTEHALAVGRRVHADIAAISLAPTAATGIKANLSGFSASIGIAVHTPGADDADVDKLLLGADAALRRAKRVGRNTIRIASPALDTGLDDPDGLLSKPGSSRHDYVPLQRPSPCTTCRTVAPAQEPTYWFGLYKLLQLLKGEWVPAILGALADGPQHFSEILATIHNTAIGQPDSDRWLHDSILTRTLRSMEEKKLVVRHEEPARFPKSTTYELTPLAATLLADLAPAVQWGSTQDAYGHSADTTGTYGTDELSLRSAV</sequence>
<dbReference type="Proteomes" id="UP001285352">
    <property type="component" value="Unassembled WGS sequence"/>
</dbReference>
<organism evidence="4 5">
    <name type="scientific">Lentzea sokolovensis</name>
    <dbReference type="NCBI Taxonomy" id="3095429"/>
    <lineage>
        <taxon>Bacteria</taxon>
        <taxon>Bacillati</taxon>
        <taxon>Actinomycetota</taxon>
        <taxon>Actinomycetes</taxon>
        <taxon>Pseudonocardiales</taxon>
        <taxon>Pseudonocardiaceae</taxon>
        <taxon>Lentzea</taxon>
    </lineage>
</organism>
<reference evidence="4 5" key="1">
    <citation type="submission" date="2023-11" db="EMBL/GenBank/DDBJ databases">
        <title>Lentzea sokolovensis, sp. nov., Lentzea kristufkii, sp. nov., and Lentzea miocenensis, sp. nov., rare actinobacteria from Sokolov Coal Basin, Miocene lacustrine sediment, Czech Republic.</title>
        <authorList>
            <person name="Lara A."/>
            <person name="Kotroba L."/>
            <person name="Nouioui I."/>
            <person name="Neumann-Schaal M."/>
            <person name="Mast Y."/>
            <person name="Chronakova A."/>
        </authorList>
    </citation>
    <scope>NUCLEOTIDE SEQUENCE [LARGE SCALE GENOMIC DNA]</scope>
    <source>
        <strain evidence="4 5">BCCO 10_0061</strain>
    </source>
</reference>
<dbReference type="InterPro" id="IPR050469">
    <property type="entry name" value="Diguanylate_Cyclase"/>
</dbReference>
<dbReference type="Gene3D" id="3.30.70.270">
    <property type="match status" value="1"/>
</dbReference>
<evidence type="ECO:0000313" key="5">
    <source>
        <dbReference type="Proteomes" id="UP001285352"/>
    </source>
</evidence>
<dbReference type="InterPro" id="IPR036388">
    <property type="entry name" value="WH-like_DNA-bd_sf"/>
</dbReference>
<feature type="domain" description="GGDEF" evidence="2">
    <location>
        <begin position="62"/>
        <end position="203"/>
    </location>
</feature>
<dbReference type="SMART" id="SM00267">
    <property type="entry name" value="GGDEF"/>
    <property type="match status" value="1"/>
</dbReference>
<feature type="compositionally biased region" description="Low complexity" evidence="1">
    <location>
        <begin position="1"/>
        <end position="10"/>
    </location>
</feature>
<dbReference type="PANTHER" id="PTHR45138:SF9">
    <property type="entry name" value="DIGUANYLATE CYCLASE DGCM-RELATED"/>
    <property type="match status" value="1"/>
</dbReference>
<dbReference type="InterPro" id="IPR000160">
    <property type="entry name" value="GGDEF_dom"/>
</dbReference>
<dbReference type="EC" id="2.7.7.65" evidence="4"/>
<dbReference type="PANTHER" id="PTHR45138">
    <property type="entry name" value="REGULATORY COMPONENTS OF SENSORY TRANSDUCTION SYSTEM"/>
    <property type="match status" value="1"/>
</dbReference>
<proteinExistence type="predicted"/>
<dbReference type="InterPro" id="IPR002577">
    <property type="entry name" value="HTH_HxlR"/>
</dbReference>
<dbReference type="Pfam" id="PF01638">
    <property type="entry name" value="HxlR"/>
    <property type="match status" value="1"/>
</dbReference>
<evidence type="ECO:0000259" key="3">
    <source>
        <dbReference type="PROSITE" id="PS51118"/>
    </source>
</evidence>